<keyword evidence="7" id="KW-0448">Lipopolysaccharide biosynthesis</keyword>
<evidence type="ECO:0000256" key="10">
    <source>
        <dbReference type="ARBA" id="ARBA00044041"/>
    </source>
</evidence>
<dbReference type="OrthoDB" id="9767552at2"/>
<keyword evidence="15" id="KW-1185">Reference proteome</keyword>
<dbReference type="GO" id="GO:0009244">
    <property type="term" value="P:lipopolysaccharide core region biosynthetic process"/>
    <property type="evidence" value="ECO:0007669"/>
    <property type="project" value="InterPro"/>
</dbReference>
<dbReference type="Proteomes" id="UP000321201">
    <property type="component" value="Unassembled WGS sequence"/>
</dbReference>
<dbReference type="PANTHER" id="PTHR30160:SF19">
    <property type="entry name" value="LIPOPOLYSACCHARIDE HEPTOSYLTRANSFERASE 1"/>
    <property type="match status" value="1"/>
</dbReference>
<keyword evidence="5" id="KW-0328">Glycosyltransferase</keyword>
<dbReference type="InParanoid" id="A0A5C7EL63"/>
<evidence type="ECO:0000256" key="7">
    <source>
        <dbReference type="ARBA" id="ARBA00022985"/>
    </source>
</evidence>
<evidence type="ECO:0000256" key="6">
    <source>
        <dbReference type="ARBA" id="ARBA00022679"/>
    </source>
</evidence>
<reference evidence="14 15" key="1">
    <citation type="submission" date="2019-08" db="EMBL/GenBank/DDBJ databases">
        <title>Pelomicrobium methylotrophicum gen. nov., sp. nov. a moderately thermophilic, facultatively anaerobic, lithoautotrophic and methylotrophic bacterium isolated from a terrestrial mud volcano.</title>
        <authorList>
            <person name="Slobodkina G.B."/>
            <person name="Merkel A.Y."/>
            <person name="Slobodkin A.I."/>
        </authorList>
    </citation>
    <scope>NUCLEOTIDE SEQUENCE [LARGE SCALE GENOMIC DNA]</scope>
    <source>
        <strain evidence="14 15">SM250</strain>
    </source>
</reference>
<dbReference type="GO" id="GO:0008713">
    <property type="term" value="F:ADP-heptose-lipopolysaccharide heptosyltransferase activity"/>
    <property type="evidence" value="ECO:0007669"/>
    <property type="project" value="TreeGrafter"/>
</dbReference>
<dbReference type="GO" id="GO:0005886">
    <property type="term" value="C:plasma membrane"/>
    <property type="evidence" value="ECO:0007669"/>
    <property type="project" value="UniProtKB-SubCell"/>
</dbReference>
<comment type="pathway">
    <text evidence="2">Bacterial outer membrane biogenesis; LPS core biosynthesis.</text>
</comment>
<dbReference type="InterPro" id="IPR002201">
    <property type="entry name" value="Glyco_trans_9"/>
</dbReference>
<evidence type="ECO:0000256" key="4">
    <source>
        <dbReference type="ARBA" id="ARBA00022519"/>
    </source>
</evidence>
<dbReference type="SUPFAM" id="SSF53756">
    <property type="entry name" value="UDP-Glycosyltransferase/glycogen phosphorylase"/>
    <property type="match status" value="1"/>
</dbReference>
<dbReference type="PANTHER" id="PTHR30160">
    <property type="entry name" value="TETRAACYLDISACCHARIDE 4'-KINASE-RELATED"/>
    <property type="match status" value="1"/>
</dbReference>
<comment type="catalytic activity">
    <reaction evidence="13">
        <text>an alpha-Kdo-(2-&gt;4)-alpha-Kdo-(2-&gt;6)-lipid A + ADP-L-glycero-beta-D-manno-heptose = an L-alpha-D-Hep-(1-&gt;5)-[alpha-Kdo-(2-&gt;4)]-alpha-Kdo-(2-&gt;6)-lipid A + ADP + H(+)</text>
        <dbReference type="Rhea" id="RHEA:74067"/>
        <dbReference type="ChEBI" id="CHEBI:15378"/>
        <dbReference type="ChEBI" id="CHEBI:61506"/>
        <dbReference type="ChEBI" id="CHEBI:176431"/>
        <dbReference type="ChEBI" id="CHEBI:193068"/>
        <dbReference type="ChEBI" id="CHEBI:456216"/>
        <dbReference type="EC" id="2.4.99.23"/>
    </reaction>
</comment>
<dbReference type="AlphaFoldDB" id="A0A5C7EL63"/>
<evidence type="ECO:0000256" key="12">
    <source>
        <dbReference type="ARBA" id="ARBA00044330"/>
    </source>
</evidence>
<dbReference type="EMBL" id="VPFL01000002">
    <property type="protein sequence ID" value="TXF13380.1"/>
    <property type="molecule type" value="Genomic_DNA"/>
</dbReference>
<proteinExistence type="inferred from homology"/>
<accession>A0A5C7EL63</accession>
<evidence type="ECO:0000256" key="13">
    <source>
        <dbReference type="ARBA" id="ARBA00049201"/>
    </source>
</evidence>
<evidence type="ECO:0000313" key="14">
    <source>
        <dbReference type="EMBL" id="TXF13380.1"/>
    </source>
</evidence>
<dbReference type="Gene3D" id="3.40.50.2000">
    <property type="entry name" value="Glycogen Phosphorylase B"/>
    <property type="match status" value="2"/>
</dbReference>
<keyword evidence="3" id="KW-1003">Cell membrane</keyword>
<keyword evidence="4" id="KW-0997">Cell inner membrane</keyword>
<comment type="subcellular location">
    <subcellularLocation>
        <location evidence="1">Cell inner membrane</location>
        <topology evidence="1">Peripheral membrane protein</topology>
        <orientation evidence="1">Cytoplasmic side</orientation>
    </subcellularLocation>
</comment>
<evidence type="ECO:0000256" key="5">
    <source>
        <dbReference type="ARBA" id="ARBA00022676"/>
    </source>
</evidence>
<dbReference type="CDD" id="cd03789">
    <property type="entry name" value="GT9_LPS_heptosyltransferase"/>
    <property type="match status" value="1"/>
</dbReference>
<keyword evidence="8" id="KW-0472">Membrane</keyword>
<dbReference type="GO" id="GO:0005829">
    <property type="term" value="C:cytosol"/>
    <property type="evidence" value="ECO:0007669"/>
    <property type="project" value="TreeGrafter"/>
</dbReference>
<dbReference type="InterPro" id="IPR051199">
    <property type="entry name" value="LPS_LOS_Heptosyltrfase"/>
</dbReference>
<evidence type="ECO:0000256" key="3">
    <source>
        <dbReference type="ARBA" id="ARBA00022475"/>
    </source>
</evidence>
<sequence length="317" mass="34630">MRFLLVKTSSLGDVVHNLPVATDLARAYPGCRIDWVVEESFAAIPRLHPAVSRVIPVALRRWRRRPLAPATWSALLRLRAALREERYDGIIDTQGLLKSALVARIARGRRCGFHRASAREPLAAAFYEETHRVERRLHAVERNRRLAARCAGYALAEPADYGIQAPARRFPWLNAGRYVVLLHATSREDKLWPEARWVELGKHLADRGATSVLPAGNPWEKARAERLAAAIPGAVAAPRLDLEELAAVLAGAWVVIGVDTGLTHLAAALDRPVVGIYCATDPGLTGVYAGSRALNVGGAGRPPQVAEVLDALWALVH</sequence>
<evidence type="ECO:0000256" key="11">
    <source>
        <dbReference type="ARBA" id="ARBA00044190"/>
    </source>
</evidence>
<evidence type="ECO:0000256" key="9">
    <source>
        <dbReference type="ARBA" id="ARBA00043995"/>
    </source>
</evidence>
<comment type="caution">
    <text evidence="14">The sequence shown here is derived from an EMBL/GenBank/DDBJ whole genome shotgun (WGS) entry which is preliminary data.</text>
</comment>
<dbReference type="Pfam" id="PF01075">
    <property type="entry name" value="Glyco_transf_9"/>
    <property type="match status" value="1"/>
</dbReference>
<evidence type="ECO:0000256" key="1">
    <source>
        <dbReference type="ARBA" id="ARBA00004515"/>
    </source>
</evidence>
<dbReference type="InterPro" id="IPR011908">
    <property type="entry name" value="LipoPS_heptosylTferase-I"/>
</dbReference>
<keyword evidence="6 14" id="KW-0808">Transferase</keyword>
<protein>
    <recommendedName>
        <fullName evidence="11">Lipopolysaccharide heptosyltransferase 1</fullName>
        <ecNumber evidence="10">2.4.99.23</ecNumber>
    </recommendedName>
    <alternativeName>
        <fullName evidence="12">ADP-heptose:lipopolysaccharide heptosyltransferase I</fullName>
    </alternativeName>
</protein>
<comment type="similarity">
    <text evidence="9">Belongs to the glycosyltransferase 9 family.</text>
</comment>
<evidence type="ECO:0000256" key="2">
    <source>
        <dbReference type="ARBA" id="ARBA00004713"/>
    </source>
</evidence>
<gene>
    <name evidence="14" type="primary">waaC</name>
    <name evidence="14" type="ORF">FR698_02260</name>
</gene>
<organism evidence="14 15">
    <name type="scientific">Pelomicrobium methylotrophicum</name>
    <dbReference type="NCBI Taxonomy" id="2602750"/>
    <lineage>
        <taxon>Bacteria</taxon>
        <taxon>Pseudomonadati</taxon>
        <taxon>Pseudomonadota</taxon>
        <taxon>Hydrogenophilia</taxon>
        <taxon>Hydrogenophilia incertae sedis</taxon>
        <taxon>Pelomicrobium</taxon>
    </lineage>
</organism>
<evidence type="ECO:0000256" key="8">
    <source>
        <dbReference type="ARBA" id="ARBA00023136"/>
    </source>
</evidence>
<name>A0A5C7EL63_9PROT</name>
<evidence type="ECO:0000313" key="15">
    <source>
        <dbReference type="Proteomes" id="UP000321201"/>
    </source>
</evidence>
<dbReference type="FunCoup" id="A0A5C7EL63">
    <property type="interactions" value="215"/>
</dbReference>
<dbReference type="RefSeq" id="WP_147798554.1">
    <property type="nucleotide sequence ID" value="NZ_VPFL01000002.1"/>
</dbReference>
<dbReference type="NCBIfam" id="TIGR02193">
    <property type="entry name" value="heptsyl_trn_I"/>
    <property type="match status" value="1"/>
</dbReference>
<dbReference type="EC" id="2.4.99.23" evidence="10"/>